<feature type="compositionally biased region" description="Low complexity" evidence="1">
    <location>
        <begin position="1"/>
        <end position="15"/>
    </location>
</feature>
<sequence>MIAQTSDLSSNLSSSVTEVQPEEDDNLKHELLNKIPVSTEIIQVDDAIPKELKTLQIRNSHCTKTIHQQRTEKVKTANSSSKMSVKNEQKGSVATKIPQASCTTIEEAKNVQIVDSKPTLPKNYINDKTSDKMMSKSEPSMEKNLIEEAKDKKVVIDLQSGEHTSDGDDTKKISKSSESCETAKLTAAPTMKFTEVDAKGNHYDKKEFSLDNLDQKEVRVEESEKKLVEGSVSLPAKKVKQKVVNMVVKEMVNKRLRCTLNTQCPNPKNVKISFSQNSEKTTSKLNLDKSNINENPHDYEFDSKSEERQNRITRSVSKAKCKNFSSSSYEKSSPRRATKCDKNISANKTQSKLSKFELISKDGKVSARECIPNNQCSKSLLKHDSIYNYNSENEINWKNRGKQESYSKLNNTILTGQKSNGLFNQEKLGNHMPLMILLIYQLLLMKSLPFSAHVKVKIVMDFMIYNILLYLE</sequence>
<proteinExistence type="predicted"/>
<evidence type="ECO:0000313" key="3">
    <source>
        <dbReference type="Proteomes" id="UP001054945"/>
    </source>
</evidence>
<feature type="compositionally biased region" description="Basic and acidic residues" evidence="1">
    <location>
        <begin position="295"/>
        <end position="310"/>
    </location>
</feature>
<evidence type="ECO:0000256" key="1">
    <source>
        <dbReference type="SAM" id="MobiDB-lite"/>
    </source>
</evidence>
<dbReference type="EMBL" id="BPLR01018345">
    <property type="protein sequence ID" value="GIY98844.1"/>
    <property type="molecule type" value="Genomic_DNA"/>
</dbReference>
<feature type="compositionally biased region" description="Polar residues" evidence="1">
    <location>
        <begin position="271"/>
        <end position="294"/>
    </location>
</feature>
<feature type="compositionally biased region" description="Polar residues" evidence="1">
    <location>
        <begin position="76"/>
        <end position="92"/>
    </location>
</feature>
<dbReference type="Proteomes" id="UP001054945">
    <property type="component" value="Unassembled WGS sequence"/>
</dbReference>
<dbReference type="AlphaFoldDB" id="A0AAV4XVR5"/>
<organism evidence="2 3">
    <name type="scientific">Caerostris extrusa</name>
    <name type="common">Bark spider</name>
    <name type="synonym">Caerostris bankana</name>
    <dbReference type="NCBI Taxonomy" id="172846"/>
    <lineage>
        <taxon>Eukaryota</taxon>
        <taxon>Metazoa</taxon>
        <taxon>Ecdysozoa</taxon>
        <taxon>Arthropoda</taxon>
        <taxon>Chelicerata</taxon>
        <taxon>Arachnida</taxon>
        <taxon>Araneae</taxon>
        <taxon>Araneomorphae</taxon>
        <taxon>Entelegynae</taxon>
        <taxon>Araneoidea</taxon>
        <taxon>Araneidae</taxon>
        <taxon>Caerostris</taxon>
    </lineage>
</organism>
<protein>
    <submittedName>
        <fullName evidence="2">Uncharacterized protein</fullName>
    </submittedName>
</protein>
<name>A0AAV4XVR5_CAEEX</name>
<comment type="caution">
    <text evidence="2">The sequence shown here is derived from an EMBL/GenBank/DDBJ whole genome shotgun (WGS) entry which is preliminary data.</text>
</comment>
<feature type="region of interest" description="Disordered" evidence="1">
    <location>
        <begin position="66"/>
        <end position="92"/>
    </location>
</feature>
<evidence type="ECO:0000313" key="2">
    <source>
        <dbReference type="EMBL" id="GIY98844.1"/>
    </source>
</evidence>
<gene>
    <name evidence="2" type="ORF">CEXT_328311</name>
</gene>
<accession>A0AAV4XVR5</accession>
<reference evidence="2 3" key="1">
    <citation type="submission" date="2021-06" db="EMBL/GenBank/DDBJ databases">
        <title>Caerostris extrusa draft genome.</title>
        <authorList>
            <person name="Kono N."/>
            <person name="Arakawa K."/>
        </authorList>
    </citation>
    <scope>NUCLEOTIDE SEQUENCE [LARGE SCALE GENOMIC DNA]</scope>
</reference>
<feature type="region of interest" description="Disordered" evidence="1">
    <location>
        <begin position="271"/>
        <end position="317"/>
    </location>
</feature>
<keyword evidence="3" id="KW-1185">Reference proteome</keyword>
<feature type="region of interest" description="Disordered" evidence="1">
    <location>
        <begin position="1"/>
        <end position="25"/>
    </location>
</feature>